<evidence type="ECO:0000313" key="1">
    <source>
        <dbReference type="EMBL" id="QTA91153.1"/>
    </source>
</evidence>
<sequence>MKKNKRIDLIYERGLQQIEKFSGCVRYGKETRLFFRNRAFSLAGKAGFLPLSAVSAP</sequence>
<gene>
    <name evidence="1" type="ORF">dnm_072180</name>
</gene>
<accession>A0A975GSJ5</accession>
<protein>
    <submittedName>
        <fullName evidence="1">Uncharacterized protein</fullName>
    </submittedName>
</protein>
<proteinExistence type="predicted"/>
<organism evidence="1 2">
    <name type="scientific">Desulfonema magnum</name>
    <dbReference type="NCBI Taxonomy" id="45655"/>
    <lineage>
        <taxon>Bacteria</taxon>
        <taxon>Pseudomonadati</taxon>
        <taxon>Thermodesulfobacteriota</taxon>
        <taxon>Desulfobacteria</taxon>
        <taxon>Desulfobacterales</taxon>
        <taxon>Desulfococcaceae</taxon>
        <taxon>Desulfonema</taxon>
    </lineage>
</organism>
<reference evidence="1" key="1">
    <citation type="journal article" date="2021" name="Microb. Physiol.">
        <title>Proteogenomic Insights into the Physiology of Marine, Sulfate-Reducing, Filamentous Desulfonema limicola and Desulfonema magnum.</title>
        <authorList>
            <person name="Schnaars V."/>
            <person name="Wohlbrand L."/>
            <person name="Scheve S."/>
            <person name="Hinrichs C."/>
            <person name="Reinhardt R."/>
            <person name="Rabus R."/>
        </authorList>
    </citation>
    <scope>NUCLEOTIDE SEQUENCE</scope>
    <source>
        <strain evidence="1">4be13</strain>
    </source>
</reference>
<dbReference type="AlphaFoldDB" id="A0A975GSJ5"/>
<name>A0A975GSJ5_9BACT</name>
<dbReference type="Proteomes" id="UP000663722">
    <property type="component" value="Chromosome"/>
</dbReference>
<keyword evidence="2" id="KW-1185">Reference proteome</keyword>
<dbReference type="EMBL" id="CP061800">
    <property type="protein sequence ID" value="QTA91153.1"/>
    <property type="molecule type" value="Genomic_DNA"/>
</dbReference>
<evidence type="ECO:0000313" key="2">
    <source>
        <dbReference type="Proteomes" id="UP000663722"/>
    </source>
</evidence>
<dbReference type="KEGG" id="dmm:dnm_072180"/>